<protein>
    <submittedName>
        <fullName evidence="1">DAZL protein</fullName>
    </submittedName>
</protein>
<sequence length="109" mass="12075">MANGYVLPEGRITPNTIFVGGIDMKFLEGQVAFSHVRLSINRSVMHLYVRYCTRATLNGSTGVGKPLNPIRDGDRGFQLFPTNEKFPVRADHTLTLITSLPFIKPPMVG</sequence>
<gene>
    <name evidence="1" type="primary">Dazl</name>
    <name evidence="1" type="ORF">GTO92_0017573</name>
</gene>
<reference evidence="1" key="1">
    <citation type="journal article" date="2021" name="Cell">
        <title>Tracing the genetic footprints of vertebrate landing in non-teleost ray-finned fishes.</title>
        <authorList>
            <person name="Bi X."/>
            <person name="Wang K."/>
            <person name="Yang L."/>
            <person name="Pan H."/>
            <person name="Jiang H."/>
            <person name="Wei Q."/>
            <person name="Fang M."/>
            <person name="Yu H."/>
            <person name="Zhu C."/>
            <person name="Cai Y."/>
            <person name="He Y."/>
            <person name="Gan X."/>
            <person name="Zeng H."/>
            <person name="Yu D."/>
            <person name="Zhu Y."/>
            <person name="Jiang H."/>
            <person name="Qiu Q."/>
            <person name="Yang H."/>
            <person name="Zhang Y.E."/>
            <person name="Wang W."/>
            <person name="Zhu M."/>
            <person name="He S."/>
            <person name="Zhang G."/>
        </authorList>
    </citation>
    <scope>NUCLEOTIDE SEQUENCE</scope>
    <source>
        <strain evidence="1">Bchr_001</strain>
    </source>
</reference>
<proteinExistence type="predicted"/>
<accession>A0ABS2Z1A8</accession>
<feature type="non-terminal residue" evidence="1">
    <location>
        <position position="109"/>
    </location>
</feature>
<keyword evidence="2" id="KW-1185">Reference proteome</keyword>
<evidence type="ECO:0000313" key="1">
    <source>
        <dbReference type="EMBL" id="MBN3291982.1"/>
    </source>
</evidence>
<feature type="non-terminal residue" evidence="1">
    <location>
        <position position="1"/>
    </location>
</feature>
<comment type="caution">
    <text evidence="1">The sequence shown here is derived from an EMBL/GenBank/DDBJ whole genome shotgun (WGS) entry which is preliminary data.</text>
</comment>
<name>A0ABS2Z1A8_POLSE</name>
<dbReference type="EMBL" id="JAAWVN010014641">
    <property type="protein sequence ID" value="MBN3291982.1"/>
    <property type="molecule type" value="Genomic_DNA"/>
</dbReference>
<evidence type="ECO:0000313" key="2">
    <source>
        <dbReference type="Proteomes" id="UP001166052"/>
    </source>
</evidence>
<organism evidence="1 2">
    <name type="scientific">Polypterus senegalus</name>
    <name type="common">Senegal bichir</name>
    <dbReference type="NCBI Taxonomy" id="55291"/>
    <lineage>
        <taxon>Eukaryota</taxon>
        <taxon>Metazoa</taxon>
        <taxon>Chordata</taxon>
        <taxon>Craniata</taxon>
        <taxon>Vertebrata</taxon>
        <taxon>Euteleostomi</taxon>
        <taxon>Actinopterygii</taxon>
        <taxon>Polypteriformes</taxon>
        <taxon>Polypteridae</taxon>
        <taxon>Polypterus</taxon>
    </lineage>
</organism>
<dbReference type="Proteomes" id="UP001166052">
    <property type="component" value="Unassembled WGS sequence"/>
</dbReference>
<dbReference type="PANTHER" id="PTHR33626:SF2">
    <property type="match status" value="1"/>
</dbReference>
<dbReference type="PANTHER" id="PTHR33626">
    <property type="entry name" value="ZGC:158463"/>
    <property type="match status" value="1"/>
</dbReference>